<dbReference type="SMART" id="SM00967">
    <property type="entry name" value="SpoU_sub_bind"/>
    <property type="match status" value="1"/>
</dbReference>
<reference evidence="5 6" key="1">
    <citation type="submission" date="2019-06" db="EMBL/GenBank/DDBJ databases">
        <title>Genome sequence of Litorilinea aerophila BAA-2444.</title>
        <authorList>
            <person name="Maclea K.S."/>
            <person name="Maurais E.G."/>
            <person name="Iannazzi L.C."/>
        </authorList>
    </citation>
    <scope>NUCLEOTIDE SEQUENCE [LARGE SCALE GENOMIC DNA]</scope>
    <source>
        <strain evidence="5 6">ATCC BAA-2444</strain>
    </source>
</reference>
<keyword evidence="6" id="KW-1185">Reference proteome</keyword>
<dbReference type="InterPro" id="IPR053888">
    <property type="entry name" value="MRM3-like_sub_bind"/>
</dbReference>
<dbReference type="PANTHER" id="PTHR43191:SF2">
    <property type="entry name" value="RRNA METHYLTRANSFERASE 3, MITOCHONDRIAL"/>
    <property type="match status" value="1"/>
</dbReference>
<evidence type="ECO:0000256" key="1">
    <source>
        <dbReference type="ARBA" id="ARBA00007228"/>
    </source>
</evidence>
<dbReference type="GO" id="GO:0006396">
    <property type="term" value="P:RNA processing"/>
    <property type="evidence" value="ECO:0007669"/>
    <property type="project" value="InterPro"/>
</dbReference>
<dbReference type="Pfam" id="PF00588">
    <property type="entry name" value="SpoU_methylase"/>
    <property type="match status" value="1"/>
</dbReference>
<dbReference type="Gene3D" id="3.30.1330.30">
    <property type="match status" value="1"/>
</dbReference>
<organism evidence="5 6">
    <name type="scientific">Litorilinea aerophila</name>
    <dbReference type="NCBI Taxonomy" id="1204385"/>
    <lineage>
        <taxon>Bacteria</taxon>
        <taxon>Bacillati</taxon>
        <taxon>Chloroflexota</taxon>
        <taxon>Caldilineae</taxon>
        <taxon>Caldilineales</taxon>
        <taxon>Caldilineaceae</taxon>
        <taxon>Litorilinea</taxon>
    </lineage>
</organism>
<dbReference type="InterPro" id="IPR029064">
    <property type="entry name" value="Ribosomal_eL30-like_sf"/>
</dbReference>
<evidence type="ECO:0000259" key="4">
    <source>
        <dbReference type="SMART" id="SM00967"/>
    </source>
</evidence>
<feature type="domain" description="RNA 2-O ribose methyltransferase substrate binding" evidence="4">
    <location>
        <begin position="32"/>
        <end position="112"/>
    </location>
</feature>
<keyword evidence="3 5" id="KW-0808">Transferase</keyword>
<dbReference type="InterPro" id="IPR029026">
    <property type="entry name" value="tRNA_m1G_MTases_N"/>
</dbReference>
<keyword evidence="2 5" id="KW-0489">Methyltransferase</keyword>
<dbReference type="InParanoid" id="A0A540VK31"/>
<gene>
    <name evidence="5" type="ORF">FKZ61_03585</name>
</gene>
<proteinExistence type="inferred from homology"/>
<name>A0A540VK31_9CHLR</name>
<comment type="similarity">
    <text evidence="1">Belongs to the class IV-like SAM-binding methyltransferase superfamily. RNA methyltransferase TrmH family.</text>
</comment>
<accession>A0A540VK31</accession>
<dbReference type="InterPro" id="IPR001537">
    <property type="entry name" value="SpoU_MeTrfase"/>
</dbReference>
<protein>
    <submittedName>
        <fullName evidence="5">RNA methyltransferase</fullName>
    </submittedName>
</protein>
<evidence type="ECO:0000256" key="3">
    <source>
        <dbReference type="ARBA" id="ARBA00022679"/>
    </source>
</evidence>
<dbReference type="InterPro" id="IPR029028">
    <property type="entry name" value="Alpha/beta_knot_MTases"/>
</dbReference>
<sequence>MAITIQSLQNSRIKELVKLSRRRRRDERRVTLVEGVREASRALAAGIVPQEAYICPGLMVDEAAQALGAELARLEAAGALRLFEVTPEVFAKIAYRGESGGVVLVIPYLSHTLDELARRRPTFLAVIEGVEKPGNLGAILRTADAAGVDAVIVCAGATDIHNPNVVRASLGTLFTVPVVEASSEETIAWLRQQGIRTLAATPAGEVPYTAVDMTGPVAVVLGSEAHGLSPTWLAAADARVYIPMRGMADSLNLAISAALLLYEVVRQREGEGAGGAQVAGG</sequence>
<dbReference type="SUPFAM" id="SSF75217">
    <property type="entry name" value="alpha/beta knot"/>
    <property type="match status" value="1"/>
</dbReference>
<dbReference type="GO" id="GO:0008173">
    <property type="term" value="F:RNA methyltransferase activity"/>
    <property type="evidence" value="ECO:0007669"/>
    <property type="project" value="InterPro"/>
</dbReference>
<dbReference type="SUPFAM" id="SSF55315">
    <property type="entry name" value="L30e-like"/>
    <property type="match status" value="1"/>
</dbReference>
<dbReference type="Pfam" id="PF22435">
    <property type="entry name" value="MRM3-like_sub_bind"/>
    <property type="match status" value="1"/>
</dbReference>
<dbReference type="InterPro" id="IPR013123">
    <property type="entry name" value="SpoU_subst-bd"/>
</dbReference>
<dbReference type="GO" id="GO:0005737">
    <property type="term" value="C:cytoplasm"/>
    <property type="evidence" value="ECO:0007669"/>
    <property type="project" value="UniProtKB-ARBA"/>
</dbReference>
<dbReference type="AlphaFoldDB" id="A0A540VK31"/>
<dbReference type="CDD" id="cd18104">
    <property type="entry name" value="SpoU-like_RNA-MTase"/>
    <property type="match status" value="1"/>
</dbReference>
<dbReference type="GO" id="GO:0032259">
    <property type="term" value="P:methylation"/>
    <property type="evidence" value="ECO:0007669"/>
    <property type="project" value="UniProtKB-KW"/>
</dbReference>
<evidence type="ECO:0000256" key="2">
    <source>
        <dbReference type="ARBA" id="ARBA00022603"/>
    </source>
</evidence>
<dbReference type="RefSeq" id="WP_141608714.1">
    <property type="nucleotide sequence ID" value="NZ_VIGC02000004.1"/>
</dbReference>
<dbReference type="OrthoDB" id="9794400at2"/>
<dbReference type="Proteomes" id="UP000317371">
    <property type="component" value="Unassembled WGS sequence"/>
</dbReference>
<dbReference type="EMBL" id="VIGC01000004">
    <property type="protein sequence ID" value="TQE97118.1"/>
    <property type="molecule type" value="Genomic_DNA"/>
</dbReference>
<evidence type="ECO:0000313" key="6">
    <source>
        <dbReference type="Proteomes" id="UP000317371"/>
    </source>
</evidence>
<evidence type="ECO:0000313" key="5">
    <source>
        <dbReference type="EMBL" id="TQE97118.1"/>
    </source>
</evidence>
<dbReference type="InterPro" id="IPR051259">
    <property type="entry name" value="rRNA_Methyltransferase"/>
</dbReference>
<dbReference type="PANTHER" id="PTHR43191">
    <property type="entry name" value="RRNA METHYLTRANSFERASE 3"/>
    <property type="match status" value="1"/>
</dbReference>
<comment type="caution">
    <text evidence="5">The sequence shown here is derived from an EMBL/GenBank/DDBJ whole genome shotgun (WGS) entry which is preliminary data.</text>
</comment>
<dbReference type="GO" id="GO:0003723">
    <property type="term" value="F:RNA binding"/>
    <property type="evidence" value="ECO:0007669"/>
    <property type="project" value="InterPro"/>
</dbReference>
<dbReference type="Gene3D" id="3.40.1280.10">
    <property type="match status" value="1"/>
</dbReference>